<dbReference type="AlphaFoldDB" id="A0A0C9VGB3"/>
<feature type="chain" id="PRO_5002215036" evidence="1">
    <location>
        <begin position="20"/>
        <end position="558"/>
    </location>
</feature>
<dbReference type="OrthoDB" id="2338662at2759"/>
<keyword evidence="3" id="KW-1185">Reference proteome</keyword>
<evidence type="ECO:0000313" key="3">
    <source>
        <dbReference type="Proteomes" id="UP000054279"/>
    </source>
</evidence>
<dbReference type="InterPro" id="IPR017853">
    <property type="entry name" value="GH"/>
</dbReference>
<organism evidence="2 3">
    <name type="scientific">Sphaerobolus stellatus (strain SS14)</name>
    <dbReference type="NCBI Taxonomy" id="990650"/>
    <lineage>
        <taxon>Eukaryota</taxon>
        <taxon>Fungi</taxon>
        <taxon>Dikarya</taxon>
        <taxon>Basidiomycota</taxon>
        <taxon>Agaricomycotina</taxon>
        <taxon>Agaricomycetes</taxon>
        <taxon>Phallomycetidae</taxon>
        <taxon>Geastrales</taxon>
        <taxon>Sphaerobolaceae</taxon>
        <taxon>Sphaerobolus</taxon>
    </lineage>
</organism>
<dbReference type="HOGENOM" id="CLU_022442_1_0_1"/>
<evidence type="ECO:0000256" key="1">
    <source>
        <dbReference type="SAM" id="SignalP"/>
    </source>
</evidence>
<accession>A0A0C9VGB3</accession>
<reference evidence="2 3" key="1">
    <citation type="submission" date="2014-06" db="EMBL/GenBank/DDBJ databases">
        <title>Evolutionary Origins and Diversification of the Mycorrhizal Mutualists.</title>
        <authorList>
            <consortium name="DOE Joint Genome Institute"/>
            <consortium name="Mycorrhizal Genomics Consortium"/>
            <person name="Kohler A."/>
            <person name="Kuo A."/>
            <person name="Nagy L.G."/>
            <person name="Floudas D."/>
            <person name="Copeland A."/>
            <person name="Barry K.W."/>
            <person name="Cichocki N."/>
            <person name="Veneault-Fourrey C."/>
            <person name="LaButti K."/>
            <person name="Lindquist E.A."/>
            <person name="Lipzen A."/>
            <person name="Lundell T."/>
            <person name="Morin E."/>
            <person name="Murat C."/>
            <person name="Riley R."/>
            <person name="Ohm R."/>
            <person name="Sun H."/>
            <person name="Tunlid A."/>
            <person name="Henrissat B."/>
            <person name="Grigoriev I.V."/>
            <person name="Hibbett D.S."/>
            <person name="Martin F."/>
        </authorList>
    </citation>
    <scope>NUCLEOTIDE SEQUENCE [LARGE SCALE GENOMIC DNA]</scope>
    <source>
        <strain evidence="2 3">SS14</strain>
    </source>
</reference>
<evidence type="ECO:0000313" key="2">
    <source>
        <dbReference type="EMBL" id="KIJ36396.1"/>
    </source>
</evidence>
<protein>
    <submittedName>
        <fullName evidence="2">Uncharacterized protein</fullName>
    </submittedName>
</protein>
<proteinExistence type="predicted"/>
<feature type="signal peptide" evidence="1">
    <location>
        <begin position="1"/>
        <end position="19"/>
    </location>
</feature>
<name>A0A0C9VGB3_SPHS4</name>
<sequence>MAFPKSLIIFLVLPFLVTAQTWCGKNYMQGSAAVPPGGLFQMPATSSAPLLNFQCSPAIKPYLAGEDASIIIDARITNLQVPGAVKISNSRNTKPLSVSVSVNGQKHTLGSVPLNSTGTEFPLSLKSLSPRKQAYTVTCTATLSGQTFTTTTELLYLTPPTKGSVTKQDFRTGSLLVKNGATWEPILPVGFYTSFDGYLSNVSNVDNIKARGYSYIESGNDSLNIVHPVPTFDNMTAFEQALDRMEELGLWLMYDMRFTYQNMTSVEEQVNMIKDRPNLLLWYTGDEPDGTSDPLNATKIAKDFINDLDGGGYHPVSLVLNCQDYFFADYSLGADVLMQDTYPIDINATFSIVWGTPCTPDIGDCGCDNCKGSLTDISDRMDEFNQRLDLLGRSRSTTVWTVPQGFGNDTYWPRDPTGNEWLVESILGINHGGFGVVSWDDPTTPEIQATSSALAAAAPRIASFLATPQVKITNFQQGGVDIAVWTLPDGKQSLLLAANTKTANVSVLLTGVTSGTATEILNGGATLTPRNGGVALNLAPTGTTGWIFQSNKIHVDTI</sequence>
<dbReference type="SUPFAM" id="SSF51445">
    <property type="entry name" value="(Trans)glycosidases"/>
    <property type="match status" value="1"/>
</dbReference>
<dbReference type="Proteomes" id="UP000054279">
    <property type="component" value="Unassembled WGS sequence"/>
</dbReference>
<dbReference type="EMBL" id="KN837178">
    <property type="protein sequence ID" value="KIJ36396.1"/>
    <property type="molecule type" value="Genomic_DNA"/>
</dbReference>
<keyword evidence="1" id="KW-0732">Signal</keyword>
<gene>
    <name evidence="2" type="ORF">M422DRAFT_51040</name>
</gene>